<dbReference type="Gene3D" id="2.30.40.10">
    <property type="entry name" value="Urease, subunit C, domain 1"/>
    <property type="match status" value="1"/>
</dbReference>
<feature type="active site" description="Proton donor/acceptor" evidence="6">
    <location>
        <position position="281"/>
    </location>
</feature>
<proteinExistence type="inferred from homology"/>
<dbReference type="InterPro" id="IPR006680">
    <property type="entry name" value="Amidohydro-rel"/>
</dbReference>
<dbReference type="CDD" id="cd00854">
    <property type="entry name" value="NagA"/>
    <property type="match status" value="1"/>
</dbReference>
<dbReference type="STRING" id="485917.Phep_0360"/>
<dbReference type="GO" id="GO:0046872">
    <property type="term" value="F:metal ion binding"/>
    <property type="evidence" value="ECO:0007669"/>
    <property type="project" value="UniProtKB-KW"/>
</dbReference>
<dbReference type="InterPro" id="IPR011059">
    <property type="entry name" value="Metal-dep_hydrolase_composite"/>
</dbReference>
<evidence type="ECO:0000313" key="10">
    <source>
        <dbReference type="Proteomes" id="UP000000852"/>
    </source>
</evidence>
<dbReference type="Proteomes" id="UP000000852">
    <property type="component" value="Chromosome"/>
</dbReference>
<dbReference type="InterPro" id="IPR003764">
    <property type="entry name" value="GlcNAc_6-P_deAcase"/>
</dbReference>
<feature type="domain" description="Amidohydrolase-related" evidence="8">
    <location>
        <begin position="54"/>
        <end position="392"/>
    </location>
</feature>
<accession>C6XZA2</accession>
<dbReference type="eggNOG" id="COG1820">
    <property type="taxonomic scope" value="Bacteria"/>
</dbReference>
<evidence type="ECO:0000256" key="5">
    <source>
        <dbReference type="PIRNR" id="PIRNR038994"/>
    </source>
</evidence>
<dbReference type="HOGENOM" id="CLU_032482_2_1_10"/>
<evidence type="ECO:0000259" key="8">
    <source>
        <dbReference type="Pfam" id="PF01979"/>
    </source>
</evidence>
<dbReference type="PANTHER" id="PTHR11113">
    <property type="entry name" value="N-ACETYLGLUCOSAMINE-6-PHOSPHATE DEACETYLASE"/>
    <property type="match status" value="1"/>
</dbReference>
<dbReference type="PANTHER" id="PTHR11113:SF14">
    <property type="entry name" value="N-ACETYLGLUCOSAMINE-6-PHOSPHATE DEACETYLASE"/>
    <property type="match status" value="1"/>
</dbReference>
<reference evidence="9 10" key="1">
    <citation type="journal article" date="2009" name="Stand. Genomic Sci.">
        <title>Complete genome sequence of Pedobacter heparinus type strain (HIM 762-3).</title>
        <authorList>
            <person name="Han C."/>
            <person name="Spring S."/>
            <person name="Lapidus A."/>
            <person name="Del Rio T.G."/>
            <person name="Tice H."/>
            <person name="Copeland A."/>
            <person name="Cheng J.F."/>
            <person name="Lucas S."/>
            <person name="Chen F."/>
            <person name="Nolan M."/>
            <person name="Bruce D."/>
            <person name="Goodwin L."/>
            <person name="Pitluck S."/>
            <person name="Ivanova N."/>
            <person name="Mavromatis K."/>
            <person name="Mikhailova N."/>
            <person name="Pati A."/>
            <person name="Chen A."/>
            <person name="Palaniappan K."/>
            <person name="Land M."/>
            <person name="Hauser L."/>
            <person name="Chang Y.J."/>
            <person name="Jeffries C.C."/>
            <person name="Saunders E."/>
            <person name="Chertkov O."/>
            <person name="Brettin T."/>
            <person name="Goker M."/>
            <person name="Rohde M."/>
            <person name="Bristow J."/>
            <person name="Eisen J.A."/>
            <person name="Markowitz V."/>
            <person name="Hugenholtz P."/>
            <person name="Kyrpides N.C."/>
            <person name="Klenk H.P."/>
            <person name="Detter J.C."/>
        </authorList>
    </citation>
    <scope>NUCLEOTIDE SEQUENCE [LARGE SCALE GENOMIC DNA]</scope>
    <source>
        <strain evidence="10">ATCC 13125 / DSM 2366 / CIP 104194 / JCM 7457 / NBRC 12017 / NCIMB 9290 / NRRL B-14731 / HIM 762-3</strain>
    </source>
</reference>
<dbReference type="PIRSF" id="PIRSF038994">
    <property type="entry name" value="NagA"/>
    <property type="match status" value="1"/>
</dbReference>
<dbReference type="KEGG" id="phe:Phep_0360"/>
<evidence type="ECO:0000256" key="3">
    <source>
        <dbReference type="ARBA" id="ARBA00022801"/>
    </source>
</evidence>
<keyword evidence="4 5" id="KW-0119">Carbohydrate metabolism</keyword>
<dbReference type="SUPFAM" id="SSF51556">
    <property type="entry name" value="Metallo-dependent hydrolases"/>
    <property type="match status" value="1"/>
</dbReference>
<evidence type="ECO:0000256" key="2">
    <source>
        <dbReference type="ARBA" id="ARBA00022723"/>
    </source>
</evidence>
<keyword evidence="10" id="KW-1185">Reference proteome</keyword>
<dbReference type="RefSeq" id="WP_012780537.1">
    <property type="nucleotide sequence ID" value="NC_013061.1"/>
</dbReference>
<dbReference type="NCBIfam" id="TIGR00221">
    <property type="entry name" value="nagA"/>
    <property type="match status" value="1"/>
</dbReference>
<evidence type="ECO:0000256" key="6">
    <source>
        <dbReference type="PIRSR" id="PIRSR038994-1"/>
    </source>
</evidence>
<dbReference type="GO" id="GO:0008448">
    <property type="term" value="F:N-acetylglucosamine-6-phosphate deacetylase activity"/>
    <property type="evidence" value="ECO:0007669"/>
    <property type="project" value="UniProtKB-EC"/>
</dbReference>
<protein>
    <submittedName>
        <fullName evidence="9">N-acetylglucosamine-6-phosphate deacetylase</fullName>
        <ecNumber evidence="9">3.5.1.25</ecNumber>
    </submittedName>
</protein>
<evidence type="ECO:0000256" key="1">
    <source>
        <dbReference type="ARBA" id="ARBA00010716"/>
    </source>
</evidence>
<evidence type="ECO:0000256" key="4">
    <source>
        <dbReference type="ARBA" id="ARBA00023277"/>
    </source>
</evidence>
<feature type="binding site" evidence="7">
    <location>
        <position position="198"/>
    </location>
    <ligand>
        <name>Zn(2+)</name>
        <dbReference type="ChEBI" id="CHEBI:29105"/>
    </ligand>
</feature>
<dbReference type="FunFam" id="3.20.20.140:FF:000004">
    <property type="entry name" value="N-acetylglucosamine-6-phosphate deacetylase"/>
    <property type="match status" value="1"/>
</dbReference>
<evidence type="ECO:0000313" key="9">
    <source>
        <dbReference type="EMBL" id="ACU02584.1"/>
    </source>
</evidence>
<feature type="binding site" evidence="7">
    <location>
        <position position="133"/>
    </location>
    <ligand>
        <name>Zn(2+)</name>
        <dbReference type="ChEBI" id="CHEBI:29105"/>
    </ligand>
</feature>
<keyword evidence="3 5" id="KW-0378">Hydrolase</keyword>
<dbReference type="AlphaFoldDB" id="C6XZA2"/>
<feature type="binding site" evidence="7">
    <location>
        <position position="219"/>
    </location>
    <ligand>
        <name>Zn(2+)</name>
        <dbReference type="ChEBI" id="CHEBI:29105"/>
    </ligand>
</feature>
<dbReference type="GO" id="GO:0006046">
    <property type="term" value="P:N-acetylglucosamine catabolic process"/>
    <property type="evidence" value="ECO:0007669"/>
    <property type="project" value="TreeGrafter"/>
</dbReference>
<name>C6XZA2_PEDHD</name>
<comment type="similarity">
    <text evidence="1 5">Belongs to the metallo-dependent hydrolases superfamily. NagA family.</text>
</comment>
<organism evidence="9 10">
    <name type="scientific">Pedobacter heparinus (strain ATCC 13125 / DSM 2366 / CIP 104194 / JCM 7457 / NBRC 12017 / NCIMB 9290 / NRRL B-14731 / HIM 762-3)</name>
    <dbReference type="NCBI Taxonomy" id="485917"/>
    <lineage>
        <taxon>Bacteria</taxon>
        <taxon>Pseudomonadati</taxon>
        <taxon>Bacteroidota</taxon>
        <taxon>Sphingobacteriia</taxon>
        <taxon>Sphingobacteriales</taxon>
        <taxon>Sphingobacteriaceae</taxon>
        <taxon>Pedobacter</taxon>
    </lineage>
</organism>
<keyword evidence="2 7" id="KW-0479">Metal-binding</keyword>
<comment type="cofactor">
    <cofactor evidence="7">
        <name>a divalent metal cation</name>
        <dbReference type="ChEBI" id="CHEBI:60240"/>
    </cofactor>
    <text evidence="7">Binds 1 divalent metal cation per subunit.</text>
</comment>
<evidence type="ECO:0000256" key="7">
    <source>
        <dbReference type="PIRSR" id="PIRSR038994-3"/>
    </source>
</evidence>
<dbReference type="EMBL" id="CP001681">
    <property type="protein sequence ID" value="ACU02584.1"/>
    <property type="molecule type" value="Genomic_DNA"/>
</dbReference>
<dbReference type="Gene3D" id="3.20.20.140">
    <property type="entry name" value="Metal-dependent hydrolases"/>
    <property type="match status" value="1"/>
</dbReference>
<dbReference type="OrthoDB" id="9776488at2"/>
<dbReference type="EC" id="3.5.1.25" evidence="9"/>
<sequence length="396" mass="43079">MLQNTYKIVGGKIITPYRIIDQGTLLITGDKIAQISEGDIHAPGAIEIDARGNYVSPGFIDIHIHGGGGHDFMDGNETAFLKIAETHARFGTTAMVPTTLTSTREELLNTLDIYKEADKKNTMGAKFIGMHLEGPYFSPDQRGAQDPRFIRNPDPKEYEAIIAHSDVIKRWSAAPELPGAIPFGRYLKSKGIIAAIAHTDAIYEETLEAFENGYTLATHLYSCMSGVTRRNAYRYAGVIESAYLIDEMDVEIIADGIHLPAALLQLVYKIKGTVKTALITDAMRGAGMPPGDSILGNIATGMKVIVEDGVAKLPDRSAFAGSVATTDRLVRNMVQMAHVPLTEAIKMISTTPARIMGIQDSTGSLIEGKQADVVIFDENIDIRMTMVNGHIVYTKP</sequence>
<dbReference type="Pfam" id="PF01979">
    <property type="entry name" value="Amidohydro_1"/>
    <property type="match status" value="1"/>
</dbReference>
<dbReference type="SUPFAM" id="SSF51338">
    <property type="entry name" value="Composite domain of metallo-dependent hydrolases"/>
    <property type="match status" value="1"/>
</dbReference>
<dbReference type="InterPro" id="IPR032466">
    <property type="entry name" value="Metal_Hydrolase"/>
</dbReference>
<gene>
    <name evidence="9" type="ordered locus">Phep_0360</name>
</gene>